<keyword evidence="3" id="KW-1185">Reference proteome</keyword>
<dbReference type="Proteomes" id="UP001163846">
    <property type="component" value="Unassembled WGS sequence"/>
</dbReference>
<evidence type="ECO:0000256" key="1">
    <source>
        <dbReference type="SAM" id="Phobius"/>
    </source>
</evidence>
<protein>
    <submittedName>
        <fullName evidence="2">Uncharacterized protein</fullName>
    </submittedName>
</protein>
<feature type="transmembrane region" description="Helical" evidence="1">
    <location>
        <begin position="38"/>
        <end position="62"/>
    </location>
</feature>
<reference evidence="2" key="1">
    <citation type="submission" date="2022-08" db="EMBL/GenBank/DDBJ databases">
        <authorList>
            <consortium name="DOE Joint Genome Institute"/>
            <person name="Min B."/>
            <person name="Riley R."/>
            <person name="Sierra-Patev S."/>
            <person name="Naranjo-Ortiz M."/>
            <person name="Looney B."/>
            <person name="Konkel Z."/>
            <person name="Slot J.C."/>
            <person name="Sakamoto Y."/>
            <person name="Steenwyk J.L."/>
            <person name="Rokas A."/>
            <person name="Carro J."/>
            <person name="Camarero S."/>
            <person name="Ferreira P."/>
            <person name="Molpeceres G."/>
            <person name="Ruiz-Duenas F.J."/>
            <person name="Serrano A."/>
            <person name="Henrissat B."/>
            <person name="Drula E."/>
            <person name="Hughes K.W."/>
            <person name="Mata J.L."/>
            <person name="Ishikawa N.K."/>
            <person name="Vargas-Isla R."/>
            <person name="Ushijima S."/>
            <person name="Smith C.A."/>
            <person name="Ahrendt S."/>
            <person name="Andreopoulos W."/>
            <person name="He G."/>
            <person name="Labutti K."/>
            <person name="Lipzen A."/>
            <person name="Ng V."/>
            <person name="Sandor L."/>
            <person name="Barry K."/>
            <person name="Martinez A.T."/>
            <person name="Xiao Y."/>
            <person name="Gibbons J.G."/>
            <person name="Terashima K."/>
            <person name="Hibbett D.S."/>
            <person name="Grigoriev I.V."/>
        </authorList>
    </citation>
    <scope>NUCLEOTIDE SEQUENCE</scope>
    <source>
        <strain evidence="2">TFB9207</strain>
    </source>
</reference>
<proteinExistence type="predicted"/>
<evidence type="ECO:0000313" key="3">
    <source>
        <dbReference type="Proteomes" id="UP001163846"/>
    </source>
</evidence>
<dbReference type="AlphaFoldDB" id="A0AA38NYU7"/>
<organism evidence="2 3">
    <name type="scientific">Lentinula raphanica</name>
    <dbReference type="NCBI Taxonomy" id="153919"/>
    <lineage>
        <taxon>Eukaryota</taxon>
        <taxon>Fungi</taxon>
        <taxon>Dikarya</taxon>
        <taxon>Basidiomycota</taxon>
        <taxon>Agaricomycotina</taxon>
        <taxon>Agaricomycetes</taxon>
        <taxon>Agaricomycetidae</taxon>
        <taxon>Agaricales</taxon>
        <taxon>Marasmiineae</taxon>
        <taxon>Omphalotaceae</taxon>
        <taxon>Lentinula</taxon>
    </lineage>
</organism>
<keyword evidence="1" id="KW-0812">Transmembrane</keyword>
<sequence length="137" mass="14884">MTSLPSAAGLSLPGIVFSTVFSTGFSTLLADDESRQHVSSVVATILPVAPPFASMSIACRVYQATKRVAINRRVGQEEMWGDLRNRGFDCTGSGWEILDCGPPHAMREEEREGDEGAGQRLFTVASIFHAVREAIQR</sequence>
<keyword evidence="1" id="KW-1133">Transmembrane helix</keyword>
<comment type="caution">
    <text evidence="2">The sequence shown here is derived from an EMBL/GenBank/DDBJ whole genome shotgun (WGS) entry which is preliminary data.</text>
</comment>
<gene>
    <name evidence="2" type="ORF">F5878DRAFT_665982</name>
</gene>
<evidence type="ECO:0000313" key="2">
    <source>
        <dbReference type="EMBL" id="KAJ3833065.1"/>
    </source>
</evidence>
<dbReference type="EMBL" id="MU806781">
    <property type="protein sequence ID" value="KAJ3833065.1"/>
    <property type="molecule type" value="Genomic_DNA"/>
</dbReference>
<name>A0AA38NYU7_9AGAR</name>
<keyword evidence="1" id="KW-0472">Membrane</keyword>
<accession>A0AA38NYU7</accession>